<sequence>MTPFLYDCWNGCLSRTPYVKNFCSLPVLSEIVMVDFYGRLCYDVGN</sequence>
<accession>A0A2P2N4T4</accession>
<dbReference type="AlphaFoldDB" id="A0A2P2N4T4"/>
<reference evidence="1" key="1">
    <citation type="submission" date="2018-02" db="EMBL/GenBank/DDBJ databases">
        <title>Rhizophora mucronata_Transcriptome.</title>
        <authorList>
            <person name="Meera S.P."/>
            <person name="Sreeshan A."/>
            <person name="Augustine A."/>
        </authorList>
    </citation>
    <scope>NUCLEOTIDE SEQUENCE</scope>
    <source>
        <tissue evidence="1">Leaf</tissue>
    </source>
</reference>
<dbReference type="EMBL" id="GGEC01056979">
    <property type="protein sequence ID" value="MBX37463.1"/>
    <property type="molecule type" value="Transcribed_RNA"/>
</dbReference>
<name>A0A2P2N4T4_RHIMU</name>
<proteinExistence type="predicted"/>
<protein>
    <submittedName>
        <fullName evidence="1">Uncharacterized protein</fullName>
    </submittedName>
</protein>
<evidence type="ECO:0000313" key="1">
    <source>
        <dbReference type="EMBL" id="MBX37463.1"/>
    </source>
</evidence>
<organism evidence="1">
    <name type="scientific">Rhizophora mucronata</name>
    <name type="common">Asiatic mangrove</name>
    <dbReference type="NCBI Taxonomy" id="61149"/>
    <lineage>
        <taxon>Eukaryota</taxon>
        <taxon>Viridiplantae</taxon>
        <taxon>Streptophyta</taxon>
        <taxon>Embryophyta</taxon>
        <taxon>Tracheophyta</taxon>
        <taxon>Spermatophyta</taxon>
        <taxon>Magnoliopsida</taxon>
        <taxon>eudicotyledons</taxon>
        <taxon>Gunneridae</taxon>
        <taxon>Pentapetalae</taxon>
        <taxon>rosids</taxon>
        <taxon>fabids</taxon>
        <taxon>Malpighiales</taxon>
        <taxon>Rhizophoraceae</taxon>
        <taxon>Rhizophora</taxon>
    </lineage>
</organism>